<dbReference type="EMBL" id="OQ326496">
    <property type="protein sequence ID" value="WDQ45416.1"/>
    <property type="molecule type" value="Genomic_DNA"/>
</dbReference>
<organism evidence="1">
    <name type="scientific">Enterocloster phage PMBT24</name>
    <dbReference type="NCBI Taxonomy" id="3025413"/>
    <lineage>
        <taxon>Viruses</taxon>
        <taxon>Duplodnaviria</taxon>
        <taxon>Heunggongvirae</taxon>
        <taxon>Uroviricota</taxon>
        <taxon>Caudoviricetes</taxon>
    </lineage>
</organism>
<reference evidence="1" key="1">
    <citation type="submission" date="2023-01" db="EMBL/GenBank/DDBJ databases">
        <authorList>
            <person name="Sprotte S."/>
            <person name="Brinks E."/>
        </authorList>
    </citation>
    <scope>NUCLEOTIDE SEQUENCE</scope>
</reference>
<accession>A0AAT9TR23</accession>
<sequence>MAFKRFTAHVDIIRARDSTSIYYNRLYIMMGLISEYDKWKCLQIVWELCRIM</sequence>
<proteinExistence type="predicted"/>
<evidence type="ECO:0000313" key="1">
    <source>
        <dbReference type="EMBL" id="WDQ45416.1"/>
    </source>
</evidence>
<reference evidence="1" key="2">
    <citation type="journal article" date="2024" name="Heliyon">
        <title>Complete genome sequence of the novel virulent phage PMBT24 infecting Enterocloster bolteae from the human gut.</title>
        <authorList>
            <person name="Sprotte S."/>
            <person name="Brinks E."/>
            <person name="Neve H."/>
            <person name="Franz C.M.A.P."/>
        </authorList>
    </citation>
    <scope>NUCLEOTIDE SEQUENCE</scope>
</reference>
<name>A0AAT9TR23_9CAUD</name>
<protein>
    <submittedName>
        <fullName evidence="1">Uncharacterized protein</fullName>
    </submittedName>
</protein>